<evidence type="ECO:0000256" key="2">
    <source>
        <dbReference type="ARBA" id="ARBA00006601"/>
    </source>
</evidence>
<dbReference type="OrthoDB" id="9803238at2"/>
<name>A0A4Q0VN39_9BACI</name>
<dbReference type="UniPathway" id="UPA00038">
    <property type="reaction ID" value="UER00491"/>
</dbReference>
<feature type="binding site" evidence="10">
    <location>
        <position position="263"/>
    </location>
    <ligand>
        <name>NAD(+)</name>
        <dbReference type="ChEBI" id="CHEBI:57540"/>
    </ligand>
</feature>
<dbReference type="Pfam" id="PF03721">
    <property type="entry name" value="UDPG_MGDP_dh_N"/>
    <property type="match status" value="1"/>
</dbReference>
<feature type="binding site" evidence="9">
    <location>
        <position position="320"/>
    </location>
    <ligand>
        <name>substrate</name>
    </ligand>
</feature>
<dbReference type="GO" id="GO:0051287">
    <property type="term" value="F:NAD binding"/>
    <property type="evidence" value="ECO:0007669"/>
    <property type="project" value="InterPro"/>
</dbReference>
<evidence type="ECO:0000256" key="6">
    <source>
        <dbReference type="ARBA" id="ARBA00047473"/>
    </source>
</evidence>
<comment type="similarity">
    <text evidence="2 7">Belongs to the UDP-glucose/GDP-mannose dehydrogenase family.</text>
</comment>
<dbReference type="InterPro" id="IPR017476">
    <property type="entry name" value="UDP-Glc/GDP-Man"/>
</dbReference>
<dbReference type="PANTHER" id="PTHR43750:SF3">
    <property type="entry name" value="UDP-GLUCOSE 6-DEHYDROGENASE TUAD"/>
    <property type="match status" value="1"/>
</dbReference>
<dbReference type="PIRSF" id="PIRSF000124">
    <property type="entry name" value="UDPglc_GDPman_dh"/>
    <property type="match status" value="1"/>
</dbReference>
<evidence type="ECO:0000256" key="7">
    <source>
        <dbReference type="PIRNR" id="PIRNR000124"/>
    </source>
</evidence>
<feature type="binding site" evidence="10">
    <location>
        <position position="155"/>
    </location>
    <ligand>
        <name>NAD(+)</name>
        <dbReference type="ChEBI" id="CHEBI:57540"/>
    </ligand>
</feature>
<feature type="binding site" evidence="10">
    <location>
        <position position="35"/>
    </location>
    <ligand>
        <name>NAD(+)</name>
        <dbReference type="ChEBI" id="CHEBI:57540"/>
    </ligand>
</feature>
<dbReference type="SUPFAM" id="SSF51735">
    <property type="entry name" value="NAD(P)-binding Rossmann-fold domains"/>
    <property type="match status" value="1"/>
</dbReference>
<evidence type="ECO:0000256" key="8">
    <source>
        <dbReference type="PIRSR" id="PIRSR500134-1"/>
    </source>
</evidence>
<feature type="binding site" evidence="10">
    <location>
        <position position="121"/>
    </location>
    <ligand>
        <name>NAD(+)</name>
        <dbReference type="ChEBI" id="CHEBI:57540"/>
    </ligand>
</feature>
<dbReference type="Pfam" id="PF03720">
    <property type="entry name" value="UDPG_MGDP_dh_C"/>
    <property type="match status" value="1"/>
</dbReference>
<dbReference type="RefSeq" id="WP_129080441.1">
    <property type="nucleotide sequence ID" value="NZ_QOUX01000047.1"/>
</dbReference>
<evidence type="ECO:0000256" key="5">
    <source>
        <dbReference type="ARBA" id="ARBA00023027"/>
    </source>
</evidence>
<dbReference type="PIRSF" id="PIRSF500134">
    <property type="entry name" value="UDPglc_DH_bac"/>
    <property type="match status" value="1"/>
</dbReference>
<dbReference type="InterPro" id="IPR036220">
    <property type="entry name" value="UDP-Glc/GDP-Man_DH_C_sf"/>
</dbReference>
<dbReference type="InterPro" id="IPR014026">
    <property type="entry name" value="UDP-Glc/GDP-Man_DH_dimer"/>
</dbReference>
<evidence type="ECO:0000256" key="4">
    <source>
        <dbReference type="ARBA" id="ARBA00023002"/>
    </source>
</evidence>
<feature type="binding site" evidence="9">
    <location>
        <begin position="152"/>
        <end position="155"/>
    </location>
    <ligand>
        <name>substrate</name>
    </ligand>
</feature>
<proteinExistence type="inferred from homology"/>
<dbReference type="InterPro" id="IPR001732">
    <property type="entry name" value="UDP-Glc/GDP-Man_DH_N"/>
</dbReference>
<accession>A0A4Q0VN39</accession>
<dbReference type="Gene3D" id="3.40.50.720">
    <property type="entry name" value="NAD(P)-binding Rossmann-like Domain"/>
    <property type="match status" value="2"/>
</dbReference>
<feature type="binding site" evidence="9">
    <location>
        <position position="204"/>
    </location>
    <ligand>
        <name>substrate</name>
    </ligand>
</feature>
<dbReference type="EC" id="1.1.1.22" evidence="3 7"/>
<evidence type="ECO:0000256" key="10">
    <source>
        <dbReference type="PIRSR" id="PIRSR500134-3"/>
    </source>
</evidence>
<keyword evidence="13" id="KW-1185">Reference proteome</keyword>
<dbReference type="EMBL" id="QOUX01000047">
    <property type="protein sequence ID" value="RXI96464.1"/>
    <property type="molecule type" value="Genomic_DNA"/>
</dbReference>
<feature type="binding site" evidence="10">
    <location>
        <position position="30"/>
    </location>
    <ligand>
        <name>NAD(+)</name>
        <dbReference type="ChEBI" id="CHEBI:57540"/>
    </ligand>
</feature>
<evidence type="ECO:0000313" key="12">
    <source>
        <dbReference type="EMBL" id="RXI96464.1"/>
    </source>
</evidence>
<dbReference type="Gene3D" id="1.20.5.100">
    <property type="entry name" value="Cytochrome c1, transmembrane anchor, C-terminal"/>
    <property type="match status" value="1"/>
</dbReference>
<dbReference type="Proteomes" id="UP000290649">
    <property type="component" value="Unassembled WGS sequence"/>
</dbReference>
<dbReference type="SUPFAM" id="SSF52413">
    <property type="entry name" value="UDP-glucose/GDP-mannose dehydrogenase C-terminal domain"/>
    <property type="match status" value="1"/>
</dbReference>
<sequence length="430" mass="47860">MKVLVIGMGYVGTTLSLVLANEGHQVTGVDIDKQKIECLKNKHLYFYEPGLEQLLDKHLDNHSISFSTDVQTGIRDNEVIFVCVGTPQSEDGSPDLRYITATANEIGQSMNGYKLIIIKSTVPVGTNEMVSQWVEEAQVTPYPFDVVSNPEFLREGSALYDSLHPDRIVIGSTNENALQLVKSIFKDLHCPIVETTPRTAELIKYVSNSFLATKISFMNEIAKLCDSLGTNVNDIARGVGLDHRIGSHFLEAGIGYGGSCFPKDIKALLKTGAEQKVPLSILQSVENVNEQQYMYLMEKMLNRLGSLTNKSIAVFGLSFKPNTDDVREAPAFFIINYLLSKGVKINIHDPIVQLERFYSGYDIEQFDTAELAAAGTDAVILCTDWPHYMGVDWKSIQTTMNTPNLYDGRNMLNSKQMTDLGFYYEGVGYK</sequence>
<dbReference type="GO" id="GO:0003979">
    <property type="term" value="F:UDP-glucose 6-dehydrogenase activity"/>
    <property type="evidence" value="ECO:0007669"/>
    <property type="project" value="UniProtKB-EC"/>
</dbReference>
<evidence type="ECO:0000256" key="9">
    <source>
        <dbReference type="PIRSR" id="PIRSR500134-2"/>
    </source>
</evidence>
<gene>
    <name evidence="12" type="ORF">DS745_22400</name>
</gene>
<keyword evidence="5 7" id="KW-0520">NAD</keyword>
<dbReference type="GO" id="GO:0006065">
    <property type="term" value="P:UDP-glucuronate biosynthetic process"/>
    <property type="evidence" value="ECO:0007669"/>
    <property type="project" value="UniProtKB-UniPathway"/>
</dbReference>
<dbReference type="InterPro" id="IPR008927">
    <property type="entry name" value="6-PGluconate_DH-like_C_sf"/>
</dbReference>
<feature type="active site" description="Nucleophile" evidence="8">
    <location>
        <position position="260"/>
    </location>
</feature>
<feature type="binding site" evidence="9">
    <location>
        <begin position="249"/>
        <end position="253"/>
    </location>
    <ligand>
        <name>substrate</name>
    </ligand>
</feature>
<dbReference type="InterPro" id="IPR014027">
    <property type="entry name" value="UDP-Glc/GDP-Man_DH_C"/>
</dbReference>
<feature type="binding site" evidence="10">
    <location>
        <position position="327"/>
    </location>
    <ligand>
        <name>NAD(+)</name>
        <dbReference type="ChEBI" id="CHEBI:57540"/>
    </ligand>
</feature>
<comment type="caution">
    <text evidence="12">The sequence shown here is derived from an EMBL/GenBank/DDBJ whole genome shotgun (WGS) entry which is preliminary data.</text>
</comment>
<organism evidence="12 13">
    <name type="scientific">Anaerobacillus alkaliphilus</name>
    <dbReference type="NCBI Taxonomy" id="1548597"/>
    <lineage>
        <taxon>Bacteria</taxon>
        <taxon>Bacillati</taxon>
        <taxon>Bacillota</taxon>
        <taxon>Bacilli</taxon>
        <taxon>Bacillales</taxon>
        <taxon>Bacillaceae</taxon>
        <taxon>Anaerobacillus</taxon>
    </lineage>
</organism>
<evidence type="ECO:0000259" key="11">
    <source>
        <dbReference type="SMART" id="SM00984"/>
    </source>
</evidence>
<feature type="binding site" evidence="10">
    <location>
        <position position="86"/>
    </location>
    <ligand>
        <name>NAD(+)</name>
        <dbReference type="ChEBI" id="CHEBI:57540"/>
    </ligand>
</feature>
<dbReference type="NCBIfam" id="TIGR03026">
    <property type="entry name" value="NDP-sugDHase"/>
    <property type="match status" value="1"/>
</dbReference>
<keyword evidence="4 7" id="KW-0560">Oxidoreductase</keyword>
<evidence type="ECO:0000313" key="13">
    <source>
        <dbReference type="Proteomes" id="UP000290649"/>
    </source>
</evidence>
<reference evidence="12 13" key="1">
    <citation type="journal article" date="2019" name="Int. J. Syst. Evol. Microbiol.">
        <title>Anaerobacillus alkaliphilus sp. nov., a novel alkaliphilic and moderately halophilic bacterium.</title>
        <authorList>
            <person name="Borsodi A.K."/>
            <person name="Aszalos J.M."/>
            <person name="Bihari P."/>
            <person name="Nagy I."/>
            <person name="Schumann P."/>
            <person name="Sproer C."/>
            <person name="Kovacs A.L."/>
            <person name="Boka K."/>
            <person name="Dobosy P."/>
            <person name="Ovari M."/>
            <person name="Szili-Kovacs T."/>
            <person name="Toth E."/>
        </authorList>
    </citation>
    <scope>NUCLEOTIDE SEQUENCE [LARGE SCALE GENOMIC DNA]</scope>
    <source>
        <strain evidence="12 13">B16-10</strain>
    </source>
</reference>
<comment type="pathway">
    <text evidence="1">Nucleotide-sugar biosynthesis; UDP-alpha-D-glucuronate biosynthesis; UDP-alpha-D-glucuronate from UDP-alpha-D-glucose: step 1/1.</text>
</comment>
<comment type="catalytic activity">
    <reaction evidence="6 7">
        <text>UDP-alpha-D-glucose + 2 NAD(+) + H2O = UDP-alpha-D-glucuronate + 2 NADH + 3 H(+)</text>
        <dbReference type="Rhea" id="RHEA:23596"/>
        <dbReference type="ChEBI" id="CHEBI:15377"/>
        <dbReference type="ChEBI" id="CHEBI:15378"/>
        <dbReference type="ChEBI" id="CHEBI:57540"/>
        <dbReference type="ChEBI" id="CHEBI:57945"/>
        <dbReference type="ChEBI" id="CHEBI:58052"/>
        <dbReference type="ChEBI" id="CHEBI:58885"/>
        <dbReference type="EC" id="1.1.1.22"/>
    </reaction>
</comment>
<evidence type="ECO:0000256" key="1">
    <source>
        <dbReference type="ARBA" id="ARBA00004701"/>
    </source>
</evidence>
<dbReference type="SMART" id="SM00984">
    <property type="entry name" value="UDPG_MGDP_dh_C"/>
    <property type="match status" value="1"/>
</dbReference>
<dbReference type="GO" id="GO:0000271">
    <property type="term" value="P:polysaccharide biosynthetic process"/>
    <property type="evidence" value="ECO:0007669"/>
    <property type="project" value="InterPro"/>
</dbReference>
<feature type="binding site" evidence="9">
    <location>
        <position position="257"/>
    </location>
    <ligand>
        <name>substrate</name>
    </ligand>
</feature>
<dbReference type="PANTHER" id="PTHR43750">
    <property type="entry name" value="UDP-GLUCOSE 6-DEHYDROGENASE TUAD"/>
    <property type="match status" value="1"/>
</dbReference>
<dbReference type="InterPro" id="IPR028357">
    <property type="entry name" value="UDPglc_DH_bac"/>
</dbReference>
<dbReference type="Pfam" id="PF00984">
    <property type="entry name" value="UDPG_MGDP_dh"/>
    <property type="match status" value="1"/>
</dbReference>
<dbReference type="SUPFAM" id="SSF48179">
    <property type="entry name" value="6-phosphogluconate dehydrogenase C-terminal domain-like"/>
    <property type="match status" value="1"/>
</dbReference>
<dbReference type="AlphaFoldDB" id="A0A4Q0VN39"/>
<evidence type="ECO:0000256" key="3">
    <source>
        <dbReference type="ARBA" id="ARBA00012954"/>
    </source>
</evidence>
<dbReference type="InterPro" id="IPR036291">
    <property type="entry name" value="NAD(P)-bd_dom_sf"/>
</dbReference>
<feature type="domain" description="UDP-glucose/GDP-mannose dehydrogenase C-terminal" evidence="11">
    <location>
        <begin position="313"/>
        <end position="414"/>
    </location>
</feature>
<protein>
    <recommendedName>
        <fullName evidence="3 7">UDP-glucose 6-dehydrogenase</fullName>
        <ecNumber evidence="3 7">1.1.1.22</ecNumber>
    </recommendedName>
</protein>